<organism evidence="2">
    <name type="scientific">marine sediment metagenome</name>
    <dbReference type="NCBI Taxonomy" id="412755"/>
    <lineage>
        <taxon>unclassified sequences</taxon>
        <taxon>metagenomes</taxon>
        <taxon>ecological metagenomes</taxon>
    </lineage>
</organism>
<sequence length="72" mass="8423">MTPLEIVLGAMVVFLALSWTIDHYRWARQERELFDRIMAKNFQEYMLGEQARVEMKKNVVLPPVSSDILPVT</sequence>
<evidence type="ECO:0000313" key="2">
    <source>
        <dbReference type="EMBL" id="GAF99991.1"/>
    </source>
</evidence>
<accession>X0UL57</accession>
<name>X0UL57_9ZZZZ</name>
<feature type="transmembrane region" description="Helical" evidence="1">
    <location>
        <begin position="6"/>
        <end position="24"/>
    </location>
</feature>
<gene>
    <name evidence="2" type="ORF">S01H1_43350</name>
</gene>
<proteinExistence type="predicted"/>
<keyword evidence="1" id="KW-1133">Transmembrane helix</keyword>
<comment type="caution">
    <text evidence="2">The sequence shown here is derived from an EMBL/GenBank/DDBJ whole genome shotgun (WGS) entry which is preliminary data.</text>
</comment>
<keyword evidence="1" id="KW-0472">Membrane</keyword>
<dbReference type="EMBL" id="BARS01027613">
    <property type="protein sequence ID" value="GAF99991.1"/>
    <property type="molecule type" value="Genomic_DNA"/>
</dbReference>
<reference evidence="2" key="1">
    <citation type="journal article" date="2014" name="Front. Microbiol.">
        <title>High frequency of phylogenetically diverse reductive dehalogenase-homologous genes in deep subseafloor sedimentary metagenomes.</title>
        <authorList>
            <person name="Kawai M."/>
            <person name="Futagami T."/>
            <person name="Toyoda A."/>
            <person name="Takaki Y."/>
            <person name="Nishi S."/>
            <person name="Hori S."/>
            <person name="Arai W."/>
            <person name="Tsubouchi T."/>
            <person name="Morono Y."/>
            <person name="Uchiyama I."/>
            <person name="Ito T."/>
            <person name="Fujiyama A."/>
            <person name="Inagaki F."/>
            <person name="Takami H."/>
        </authorList>
    </citation>
    <scope>NUCLEOTIDE SEQUENCE</scope>
    <source>
        <strain evidence="2">Expedition CK06-06</strain>
    </source>
</reference>
<protein>
    <submittedName>
        <fullName evidence="2">Uncharacterized protein</fullName>
    </submittedName>
</protein>
<evidence type="ECO:0000256" key="1">
    <source>
        <dbReference type="SAM" id="Phobius"/>
    </source>
</evidence>
<keyword evidence="1" id="KW-0812">Transmembrane</keyword>
<dbReference type="AlphaFoldDB" id="X0UL57"/>